<evidence type="ECO:0000259" key="2">
    <source>
        <dbReference type="Pfam" id="PF16416"/>
    </source>
</evidence>
<dbReference type="InterPro" id="IPR008629">
    <property type="entry name" value="GUN4-like"/>
</dbReference>
<dbReference type="EMBL" id="JADEXQ010000052">
    <property type="protein sequence ID" value="MBE9031081.1"/>
    <property type="molecule type" value="Genomic_DNA"/>
</dbReference>
<proteinExistence type="predicted"/>
<dbReference type="Proteomes" id="UP000625316">
    <property type="component" value="Unassembled WGS sequence"/>
</dbReference>
<dbReference type="Gene3D" id="1.25.40.620">
    <property type="match status" value="1"/>
</dbReference>
<keyword evidence="4" id="KW-1185">Reference proteome</keyword>
<reference evidence="3" key="1">
    <citation type="submission" date="2020-10" db="EMBL/GenBank/DDBJ databases">
        <authorList>
            <person name="Castelo-Branco R."/>
            <person name="Eusebio N."/>
            <person name="Adriana R."/>
            <person name="Vieira A."/>
            <person name="Brugerolle De Fraissinette N."/>
            <person name="Rezende De Castro R."/>
            <person name="Schneider M.P."/>
            <person name="Vasconcelos V."/>
            <person name="Leao P.N."/>
        </authorList>
    </citation>
    <scope>NUCLEOTIDE SEQUENCE</scope>
    <source>
        <strain evidence="3">LEGE 11480</strain>
    </source>
</reference>
<feature type="domain" description="GUN4-like" evidence="1">
    <location>
        <begin position="103"/>
        <end position="242"/>
    </location>
</feature>
<accession>A0A928Z337</accession>
<dbReference type="PANTHER" id="PTHR34800:SF1">
    <property type="entry name" value="TETRAPYRROLE-BINDING PROTEIN, CHLOROPLASTIC"/>
    <property type="match status" value="1"/>
</dbReference>
<dbReference type="GO" id="GO:0030288">
    <property type="term" value="C:outer membrane-bounded periplasmic space"/>
    <property type="evidence" value="ECO:0007669"/>
    <property type="project" value="TreeGrafter"/>
</dbReference>
<organism evidence="3 4">
    <name type="scientific">Romeriopsis navalis LEGE 11480</name>
    <dbReference type="NCBI Taxonomy" id="2777977"/>
    <lineage>
        <taxon>Bacteria</taxon>
        <taxon>Bacillati</taxon>
        <taxon>Cyanobacteriota</taxon>
        <taxon>Cyanophyceae</taxon>
        <taxon>Leptolyngbyales</taxon>
        <taxon>Leptolyngbyaceae</taxon>
        <taxon>Romeriopsis</taxon>
        <taxon>Romeriopsis navalis</taxon>
    </lineage>
</organism>
<gene>
    <name evidence="3" type="ORF">IQ266_15205</name>
</gene>
<dbReference type="InterPro" id="IPR037215">
    <property type="entry name" value="GUN4-like_sf"/>
</dbReference>
<name>A0A928Z337_9CYAN</name>
<dbReference type="Pfam" id="PF05419">
    <property type="entry name" value="GUN4"/>
    <property type="match status" value="1"/>
</dbReference>
<evidence type="ECO:0000313" key="4">
    <source>
        <dbReference type="Proteomes" id="UP000625316"/>
    </source>
</evidence>
<dbReference type="AlphaFoldDB" id="A0A928Z337"/>
<dbReference type="PANTHER" id="PTHR34800">
    <property type="entry name" value="TETRAPYRROLE-BINDING PROTEIN, CHLOROPLASTIC"/>
    <property type="match status" value="1"/>
</dbReference>
<dbReference type="Gene3D" id="1.10.10.1770">
    <property type="entry name" value="Gun4-like"/>
    <property type="match status" value="1"/>
</dbReference>
<dbReference type="SUPFAM" id="SSF140869">
    <property type="entry name" value="GUN4-like"/>
    <property type="match status" value="1"/>
</dbReference>
<dbReference type="RefSeq" id="WP_264325910.1">
    <property type="nucleotide sequence ID" value="NZ_JADEXQ010000052.1"/>
</dbReference>
<dbReference type="InterPro" id="IPR016024">
    <property type="entry name" value="ARM-type_fold"/>
</dbReference>
<evidence type="ECO:0000259" key="1">
    <source>
        <dbReference type="Pfam" id="PF05419"/>
    </source>
</evidence>
<feature type="domain" description="GUN4 N-terminal ARM-like repeat" evidence="2">
    <location>
        <begin position="15"/>
        <end position="95"/>
    </location>
</feature>
<comment type="caution">
    <text evidence="3">The sequence shown here is derived from an EMBL/GenBank/DDBJ whole genome shotgun (WGS) entry which is preliminary data.</text>
</comment>
<dbReference type="InterPro" id="IPR032192">
    <property type="entry name" value="GUN4_N"/>
</dbReference>
<dbReference type="CDD" id="cd16383">
    <property type="entry name" value="GUN4"/>
    <property type="match status" value="1"/>
</dbReference>
<sequence>MTNVDSSIRPDVEHQAEDLGEQFRSATEKQQLQLVDALIATDAIGLSVLCDHLKDYLAQGCPVSPIGLVPPVVAKAYHQLYQTGLATAFLKATFPQGIVPLHSQNNVDYLSLQQLLVRQEWEQADKLHNLKLCEAANETALGRKWIYFSEVNSVSITDLRTLNALWMAHSGGKFGYSVQREIWLGCGKNWDKFWPKIHWKDGIVWTRYPGRFNWSLNAPRGHLPLSNQLRGVQVMTALMNHPAWTPDAD</sequence>
<dbReference type="SUPFAM" id="SSF48371">
    <property type="entry name" value="ARM repeat"/>
    <property type="match status" value="1"/>
</dbReference>
<protein>
    <submittedName>
        <fullName evidence="3">GUN4 N-terminal ARM-like repeat domain-containing protein</fullName>
    </submittedName>
</protein>
<dbReference type="GO" id="GO:0046906">
    <property type="term" value="F:tetrapyrrole binding"/>
    <property type="evidence" value="ECO:0007669"/>
    <property type="project" value="TreeGrafter"/>
</dbReference>
<dbReference type="Pfam" id="PF16416">
    <property type="entry name" value="GUN4_N"/>
    <property type="match status" value="1"/>
</dbReference>
<evidence type="ECO:0000313" key="3">
    <source>
        <dbReference type="EMBL" id="MBE9031081.1"/>
    </source>
</evidence>